<keyword evidence="3" id="KW-1185">Reference proteome</keyword>
<sequence>MDTEGRLGANPDVLLRRDGFRLLSTRSAAVPIWRAVVRCRVLKKSPVSTFTEFVLRAISVGVERAEDVTRFLNLPARLVDAIIADLLLDRYLTVNATADEAVLQLSPTGKTLVSTLVQERVIERTVTYLIDGLSGEPVSLKRDLVLTADDLDDDPRLVLNPDSDIDIDYGPDDTARFLGVDPVRPERESTLLSVLGVESTTKHYLAATALLFESETDPQDRYLRVCVDGRQDERIETLIREHGLLDSMRLTQRIDEDRRRVDRLLPGEVLEARAPDVLVEDALEELRRLTPITAESGDENALDARRSKIRTQLAAAPVRRLSVREAAEDTEVALLAAEQGVLISASRLWPTHRAEHFVAVIRQLLQAGCPITLETPPRQQLSKTDAATLDELAREFPDSGIEFSNTKPAHEASFIVIDQTSMTVFPGSPFAELATLSDRLGDDRPTIVRGTEMVQSVVSAAHASVPTQRGRTAELSRGTTRQH</sequence>
<name>A0A7W7BQH1_9MICO</name>
<accession>A0A7W7BQH1</accession>
<reference evidence="2 3" key="1">
    <citation type="submission" date="2020-08" db="EMBL/GenBank/DDBJ databases">
        <title>Sequencing the genomes of 1000 actinobacteria strains.</title>
        <authorList>
            <person name="Klenk H.-P."/>
        </authorList>
    </citation>
    <scope>NUCLEOTIDE SEQUENCE [LARGE SCALE GENOMIC DNA]</scope>
    <source>
        <strain evidence="2 3">DSM 24947</strain>
    </source>
</reference>
<protein>
    <submittedName>
        <fullName evidence="2">Uncharacterized protein</fullName>
    </submittedName>
</protein>
<evidence type="ECO:0000313" key="3">
    <source>
        <dbReference type="Proteomes" id="UP000573729"/>
    </source>
</evidence>
<evidence type="ECO:0000256" key="1">
    <source>
        <dbReference type="SAM" id="MobiDB-lite"/>
    </source>
</evidence>
<organism evidence="2 3">
    <name type="scientific">Microbacterium marinum</name>
    <dbReference type="NCBI Taxonomy" id="421115"/>
    <lineage>
        <taxon>Bacteria</taxon>
        <taxon>Bacillati</taxon>
        <taxon>Actinomycetota</taxon>
        <taxon>Actinomycetes</taxon>
        <taxon>Micrococcales</taxon>
        <taxon>Microbacteriaceae</taxon>
        <taxon>Microbacterium</taxon>
    </lineage>
</organism>
<dbReference type="EMBL" id="JACHMD010000001">
    <property type="protein sequence ID" value="MBB4666932.1"/>
    <property type="molecule type" value="Genomic_DNA"/>
</dbReference>
<gene>
    <name evidence="2" type="ORF">BKA24_001641</name>
</gene>
<evidence type="ECO:0000313" key="2">
    <source>
        <dbReference type="EMBL" id="MBB4666932.1"/>
    </source>
</evidence>
<dbReference type="Proteomes" id="UP000573729">
    <property type="component" value="Unassembled WGS sequence"/>
</dbReference>
<proteinExistence type="predicted"/>
<dbReference type="AlphaFoldDB" id="A0A7W7BQH1"/>
<dbReference type="RefSeq" id="WP_184216911.1">
    <property type="nucleotide sequence ID" value="NZ_JACHMD010000001.1"/>
</dbReference>
<comment type="caution">
    <text evidence="2">The sequence shown here is derived from an EMBL/GenBank/DDBJ whole genome shotgun (WGS) entry which is preliminary data.</text>
</comment>
<feature type="region of interest" description="Disordered" evidence="1">
    <location>
        <begin position="460"/>
        <end position="483"/>
    </location>
</feature>